<dbReference type="Proteomes" id="UP001153714">
    <property type="component" value="Chromosome 19"/>
</dbReference>
<proteinExistence type="predicted"/>
<evidence type="ECO:0000313" key="3">
    <source>
        <dbReference type="Proteomes" id="UP001153714"/>
    </source>
</evidence>
<protein>
    <submittedName>
        <fullName evidence="2">Uncharacterized protein</fullName>
    </submittedName>
</protein>
<dbReference type="AlphaFoldDB" id="A0A9N9R2U5"/>
<organism evidence="2 3">
    <name type="scientific">Diatraea saccharalis</name>
    <name type="common">sugarcane borer</name>
    <dbReference type="NCBI Taxonomy" id="40085"/>
    <lineage>
        <taxon>Eukaryota</taxon>
        <taxon>Metazoa</taxon>
        <taxon>Ecdysozoa</taxon>
        <taxon>Arthropoda</taxon>
        <taxon>Hexapoda</taxon>
        <taxon>Insecta</taxon>
        <taxon>Pterygota</taxon>
        <taxon>Neoptera</taxon>
        <taxon>Endopterygota</taxon>
        <taxon>Lepidoptera</taxon>
        <taxon>Glossata</taxon>
        <taxon>Ditrysia</taxon>
        <taxon>Pyraloidea</taxon>
        <taxon>Crambidae</taxon>
        <taxon>Crambinae</taxon>
        <taxon>Diatraea</taxon>
    </lineage>
</organism>
<sequence length="212" mass="24473">MSHDDVNMAAGPSGLQPDKMKKKKKMTPKRPKARSFSTSSSETKISLASSTEDRITMSDNELVDSELEDEMDVSRHLKRNTKKPQKKFPANDIKLVVTTKKTRNLVPVQLKDITNADRLQTKTTEKTEFKENIGAGDHVIVQWNQHFYPGEVISLSEEAVLVRCMKKGKEFWRWPVIKDEQLYRHENIVQKIGFTKFVKKGCFFVPEIDKYK</sequence>
<accession>A0A9N9R2U5</accession>
<feature type="compositionally biased region" description="Low complexity" evidence="1">
    <location>
        <begin position="35"/>
        <end position="50"/>
    </location>
</feature>
<feature type="region of interest" description="Disordered" evidence="1">
    <location>
        <begin position="1"/>
        <end position="61"/>
    </location>
</feature>
<feature type="compositionally biased region" description="Basic residues" evidence="1">
    <location>
        <begin position="20"/>
        <end position="33"/>
    </location>
</feature>
<gene>
    <name evidence="2" type="ORF">DIATSA_LOCUS6059</name>
</gene>
<reference evidence="2" key="2">
    <citation type="submission" date="2022-10" db="EMBL/GenBank/DDBJ databases">
        <authorList>
            <consortium name="ENA_rothamsted_submissions"/>
            <consortium name="culmorum"/>
            <person name="King R."/>
        </authorList>
    </citation>
    <scope>NUCLEOTIDE SEQUENCE</scope>
</reference>
<dbReference type="EMBL" id="OU893350">
    <property type="protein sequence ID" value="CAG9788237.1"/>
    <property type="molecule type" value="Genomic_DNA"/>
</dbReference>
<name>A0A9N9R2U5_9NEOP</name>
<dbReference type="OrthoDB" id="6375801at2759"/>
<evidence type="ECO:0000256" key="1">
    <source>
        <dbReference type="SAM" id="MobiDB-lite"/>
    </source>
</evidence>
<keyword evidence="3" id="KW-1185">Reference proteome</keyword>
<reference evidence="2" key="1">
    <citation type="submission" date="2021-12" db="EMBL/GenBank/DDBJ databases">
        <authorList>
            <person name="King R."/>
        </authorList>
    </citation>
    <scope>NUCLEOTIDE SEQUENCE</scope>
</reference>
<evidence type="ECO:0000313" key="2">
    <source>
        <dbReference type="EMBL" id="CAG9788237.1"/>
    </source>
</evidence>